<dbReference type="PANTHER" id="PTHR10744:SF9">
    <property type="entry name" value="40S RIBOSOMAL PROTEIN S11-RELATED"/>
    <property type="match status" value="1"/>
</dbReference>
<dbReference type="GO" id="GO:0022627">
    <property type="term" value="C:cytosolic small ribosomal subunit"/>
    <property type="evidence" value="ECO:0007669"/>
    <property type="project" value="UniProtKB-ARBA"/>
</dbReference>
<dbReference type="PANTHER" id="PTHR10744">
    <property type="entry name" value="40S RIBOSOMAL PROTEIN S11 FAMILY MEMBER"/>
    <property type="match status" value="1"/>
</dbReference>
<reference evidence="6" key="1">
    <citation type="submission" date="2020-05" db="EMBL/GenBank/DDBJ databases">
        <title>Mycena genomes resolve the evolution of fungal bioluminescence.</title>
        <authorList>
            <person name="Tsai I.J."/>
        </authorList>
    </citation>
    <scope>NUCLEOTIDE SEQUENCE</scope>
    <source>
        <strain evidence="6">171206Taipei</strain>
    </source>
</reference>
<dbReference type="Gene3D" id="2.40.50.1000">
    <property type="match status" value="1"/>
</dbReference>
<dbReference type="EMBL" id="JACAZF010000004">
    <property type="protein sequence ID" value="KAF7306911.1"/>
    <property type="molecule type" value="Genomic_DNA"/>
</dbReference>
<evidence type="ECO:0000256" key="2">
    <source>
        <dbReference type="ARBA" id="ARBA00022980"/>
    </source>
</evidence>
<organism evidence="6 7">
    <name type="scientific">Mycena indigotica</name>
    <dbReference type="NCBI Taxonomy" id="2126181"/>
    <lineage>
        <taxon>Eukaryota</taxon>
        <taxon>Fungi</taxon>
        <taxon>Dikarya</taxon>
        <taxon>Basidiomycota</taxon>
        <taxon>Agaricomycotina</taxon>
        <taxon>Agaricomycetes</taxon>
        <taxon>Agaricomycetidae</taxon>
        <taxon>Agaricales</taxon>
        <taxon>Marasmiineae</taxon>
        <taxon>Mycenaceae</taxon>
        <taxon>Mycena</taxon>
    </lineage>
</organism>
<proteinExistence type="inferred from homology"/>
<keyword evidence="2 4" id="KW-0689">Ribosomal protein</keyword>
<name>A0A8H6SYD7_9AGAR</name>
<dbReference type="GeneID" id="59344154"/>
<dbReference type="InterPro" id="IPR019979">
    <property type="entry name" value="Ribosomal_uS17_CS"/>
</dbReference>
<feature type="domain" description="Small ribosomal subunit protein uS17 N-terminal" evidence="5">
    <location>
        <begin position="37"/>
        <end position="103"/>
    </location>
</feature>
<evidence type="ECO:0000313" key="6">
    <source>
        <dbReference type="EMBL" id="KAF7306911.1"/>
    </source>
</evidence>
<sequence>MQVTPSPINSPSRPRHPPWLSRRVSLHPVCTSLIVFQIEKAFQKQPIFHNAKARGGKKISTKEKRWYKEVGLGFKTPSEAINGTYIDKKCPFTGDISIRGRILTGKVVSTKMTRTIIIRRDYLHYIPKYNRYEKRHKNLAAHVSPAFRVELGDTVTVGQCRPLSKTVRFNVLRVSKNKAAAKSFGKF</sequence>
<dbReference type="InterPro" id="IPR028333">
    <property type="entry name" value="Ribosomal_uS17_arc/euk"/>
</dbReference>
<dbReference type="PRINTS" id="PR00973">
    <property type="entry name" value="RIBOSOMALS17"/>
</dbReference>
<accession>A0A8H6SYD7</accession>
<evidence type="ECO:0000313" key="7">
    <source>
        <dbReference type="Proteomes" id="UP000636479"/>
    </source>
</evidence>
<evidence type="ECO:0000256" key="4">
    <source>
        <dbReference type="RuleBase" id="RU003872"/>
    </source>
</evidence>
<dbReference type="InterPro" id="IPR032440">
    <property type="entry name" value="Ribosomal_uS17_N"/>
</dbReference>
<dbReference type="InterPro" id="IPR012340">
    <property type="entry name" value="NA-bd_OB-fold"/>
</dbReference>
<dbReference type="Pfam" id="PF00366">
    <property type="entry name" value="Ribosomal_S17"/>
    <property type="match status" value="1"/>
</dbReference>
<dbReference type="InterPro" id="IPR000266">
    <property type="entry name" value="Ribosomal_uS17"/>
</dbReference>
<dbReference type="FunFam" id="2.40.50.1000:FF:000001">
    <property type="entry name" value="40S ribosomal protein S11"/>
    <property type="match status" value="1"/>
</dbReference>
<dbReference type="GO" id="GO:0006412">
    <property type="term" value="P:translation"/>
    <property type="evidence" value="ECO:0007669"/>
    <property type="project" value="InterPro"/>
</dbReference>
<keyword evidence="3 4" id="KW-0687">Ribonucleoprotein</keyword>
<evidence type="ECO:0000256" key="1">
    <source>
        <dbReference type="ARBA" id="ARBA00010254"/>
    </source>
</evidence>
<dbReference type="GO" id="GO:0003735">
    <property type="term" value="F:structural constituent of ribosome"/>
    <property type="evidence" value="ECO:0007669"/>
    <property type="project" value="InterPro"/>
</dbReference>
<dbReference type="NCBIfam" id="NF006345">
    <property type="entry name" value="PRK08572.1"/>
    <property type="match status" value="1"/>
</dbReference>
<dbReference type="SUPFAM" id="SSF50249">
    <property type="entry name" value="Nucleic acid-binding proteins"/>
    <property type="match status" value="1"/>
</dbReference>
<dbReference type="NCBIfam" id="TIGR03630">
    <property type="entry name" value="uS17_arch"/>
    <property type="match status" value="1"/>
</dbReference>
<gene>
    <name evidence="6" type="ORF">MIND_00483600</name>
</gene>
<dbReference type="RefSeq" id="XP_037221930.1">
    <property type="nucleotide sequence ID" value="XM_037361638.1"/>
</dbReference>
<dbReference type="Pfam" id="PF16205">
    <property type="entry name" value="Ribosomal_S17_N"/>
    <property type="match status" value="1"/>
</dbReference>
<dbReference type="Proteomes" id="UP000636479">
    <property type="component" value="Unassembled WGS sequence"/>
</dbReference>
<evidence type="ECO:0000259" key="5">
    <source>
        <dbReference type="Pfam" id="PF16205"/>
    </source>
</evidence>
<protein>
    <submittedName>
        <fullName evidence="6">Ribosomal-S17-N domain-containing protein</fullName>
    </submittedName>
</protein>
<keyword evidence="7" id="KW-1185">Reference proteome</keyword>
<dbReference type="AlphaFoldDB" id="A0A8H6SYD7"/>
<dbReference type="PROSITE" id="PS00056">
    <property type="entry name" value="RIBOSOMAL_S17"/>
    <property type="match status" value="1"/>
</dbReference>
<dbReference type="CDD" id="cd00364">
    <property type="entry name" value="Ribosomal_uS17"/>
    <property type="match status" value="1"/>
</dbReference>
<comment type="caution">
    <text evidence="6">The sequence shown here is derived from an EMBL/GenBank/DDBJ whole genome shotgun (WGS) entry which is preliminary data.</text>
</comment>
<evidence type="ECO:0000256" key="3">
    <source>
        <dbReference type="ARBA" id="ARBA00023274"/>
    </source>
</evidence>
<dbReference type="OrthoDB" id="10254436at2759"/>
<comment type="similarity">
    <text evidence="1 4">Belongs to the universal ribosomal protein uS17 family.</text>
</comment>